<accession>A0A815H777</accession>
<organism evidence="13 15">
    <name type="scientific">Didymodactylos carnosus</name>
    <dbReference type="NCBI Taxonomy" id="1234261"/>
    <lineage>
        <taxon>Eukaryota</taxon>
        <taxon>Metazoa</taxon>
        <taxon>Spiralia</taxon>
        <taxon>Gnathifera</taxon>
        <taxon>Rotifera</taxon>
        <taxon>Eurotatoria</taxon>
        <taxon>Bdelloidea</taxon>
        <taxon>Philodinida</taxon>
        <taxon>Philodinidae</taxon>
        <taxon>Didymodactylos</taxon>
    </lineage>
</organism>
<dbReference type="SMART" id="SM00647">
    <property type="entry name" value="IBR"/>
    <property type="match status" value="1"/>
</dbReference>
<dbReference type="Gene3D" id="1.20.120.1750">
    <property type="match status" value="1"/>
</dbReference>
<keyword evidence="8" id="KW-0833">Ubl conjugation pathway</keyword>
<dbReference type="GO" id="GO:0016567">
    <property type="term" value="P:protein ubiquitination"/>
    <property type="evidence" value="ECO:0007669"/>
    <property type="project" value="InterPro"/>
</dbReference>
<dbReference type="GO" id="GO:0008270">
    <property type="term" value="F:zinc ion binding"/>
    <property type="evidence" value="ECO:0007669"/>
    <property type="project" value="UniProtKB-KW"/>
</dbReference>
<dbReference type="Proteomes" id="UP000681722">
    <property type="component" value="Unassembled WGS sequence"/>
</dbReference>
<protein>
    <recommendedName>
        <fullName evidence="3">RBR-type E3 ubiquitin transferase</fullName>
        <ecNumber evidence="3">2.3.2.31</ecNumber>
    </recommendedName>
</protein>
<dbReference type="SUPFAM" id="SSF57850">
    <property type="entry name" value="RING/U-box"/>
    <property type="match status" value="2"/>
</dbReference>
<dbReference type="EMBL" id="CAJOBC010062327">
    <property type="protein sequence ID" value="CAF4214068.1"/>
    <property type="molecule type" value="Genomic_DNA"/>
</dbReference>
<feature type="domain" description="RING-type" evidence="12">
    <location>
        <begin position="108"/>
        <end position="282"/>
    </location>
</feature>
<dbReference type="OrthoDB" id="10009520at2759"/>
<comment type="caution">
    <text evidence="13">The sequence shown here is derived from an EMBL/GenBank/DDBJ whole genome shotgun (WGS) entry which is preliminary data.</text>
</comment>
<feature type="domain" description="RING-type" evidence="11">
    <location>
        <begin position="112"/>
        <end position="158"/>
    </location>
</feature>
<dbReference type="Gene3D" id="3.30.40.10">
    <property type="entry name" value="Zinc/RING finger domain, C3HC4 (zinc finger)"/>
    <property type="match status" value="1"/>
</dbReference>
<evidence type="ECO:0000256" key="10">
    <source>
        <dbReference type="PROSITE-ProRule" id="PRU00175"/>
    </source>
</evidence>
<name>A0A815H777_9BILA</name>
<evidence type="ECO:0000256" key="7">
    <source>
        <dbReference type="ARBA" id="ARBA00022771"/>
    </source>
</evidence>
<evidence type="ECO:0000256" key="8">
    <source>
        <dbReference type="ARBA" id="ARBA00022786"/>
    </source>
</evidence>
<evidence type="ECO:0000256" key="1">
    <source>
        <dbReference type="ARBA" id="ARBA00001798"/>
    </source>
</evidence>
<reference evidence="13" key="1">
    <citation type="submission" date="2021-02" db="EMBL/GenBank/DDBJ databases">
        <authorList>
            <person name="Nowell W R."/>
        </authorList>
    </citation>
    <scope>NUCLEOTIDE SEQUENCE</scope>
</reference>
<evidence type="ECO:0000313" key="14">
    <source>
        <dbReference type="EMBL" id="CAF4214068.1"/>
    </source>
</evidence>
<dbReference type="GO" id="GO:0061630">
    <property type="term" value="F:ubiquitin protein ligase activity"/>
    <property type="evidence" value="ECO:0007669"/>
    <property type="project" value="UniProtKB-EC"/>
</dbReference>
<dbReference type="InterPro" id="IPR048962">
    <property type="entry name" value="ARIH1-like_UBL"/>
</dbReference>
<evidence type="ECO:0000256" key="4">
    <source>
        <dbReference type="ARBA" id="ARBA00022679"/>
    </source>
</evidence>
<dbReference type="Pfam" id="PF01485">
    <property type="entry name" value="IBR"/>
    <property type="match status" value="1"/>
</dbReference>
<feature type="non-terminal residue" evidence="13">
    <location>
        <position position="1"/>
    </location>
</feature>
<evidence type="ECO:0000256" key="9">
    <source>
        <dbReference type="ARBA" id="ARBA00022833"/>
    </source>
</evidence>
<dbReference type="AlphaFoldDB" id="A0A815H777"/>
<evidence type="ECO:0000313" key="15">
    <source>
        <dbReference type="Proteomes" id="UP000663829"/>
    </source>
</evidence>
<keyword evidence="9" id="KW-0862">Zinc</keyword>
<dbReference type="InterPro" id="IPR044066">
    <property type="entry name" value="TRIAD_supradom"/>
</dbReference>
<evidence type="ECO:0000256" key="2">
    <source>
        <dbReference type="ARBA" id="ARBA00005884"/>
    </source>
</evidence>
<evidence type="ECO:0000256" key="6">
    <source>
        <dbReference type="ARBA" id="ARBA00022737"/>
    </source>
</evidence>
<dbReference type="Proteomes" id="UP000663829">
    <property type="component" value="Unassembled WGS sequence"/>
</dbReference>
<dbReference type="InterPro" id="IPR001841">
    <property type="entry name" value="Znf_RING"/>
</dbReference>
<evidence type="ECO:0000256" key="5">
    <source>
        <dbReference type="ARBA" id="ARBA00022723"/>
    </source>
</evidence>
<dbReference type="Pfam" id="PF21235">
    <property type="entry name" value="UBA_ARI1"/>
    <property type="match status" value="1"/>
</dbReference>
<evidence type="ECO:0000259" key="11">
    <source>
        <dbReference type="PROSITE" id="PS50089"/>
    </source>
</evidence>
<dbReference type="PROSITE" id="PS51873">
    <property type="entry name" value="TRIAD"/>
    <property type="match status" value="1"/>
</dbReference>
<evidence type="ECO:0000256" key="3">
    <source>
        <dbReference type="ARBA" id="ARBA00012251"/>
    </source>
</evidence>
<keyword evidence="4" id="KW-0808">Transferase</keyword>
<comment type="similarity">
    <text evidence="2">Belongs to the RBR family. Ariadne subfamily.</text>
</comment>
<dbReference type="PROSITE" id="PS50089">
    <property type="entry name" value="ZF_RING_2"/>
    <property type="match status" value="1"/>
</dbReference>
<sequence length="282" mass="32982">MVKESLSQVTIYGYERMIYHILTLDDALKEMKKIMNEVNEIMNLPSLAIVRLLLNNFHWDANVLTERFYEDSSALFRRLNIVNPYSQTSSPLSPSDNPLTSNSLQISDTVLCKTCCNYYPKYQTYNLQCQHTFCMDCWRRYLEKKIVQDNCGKTLSCPSRCNYLIEDDKVLDLIDNDEARQKFKRLIIEIFVQNYRKTKFCPGRDCENIIKVSSSNCGAQLISCTDCKTNFCFACTEVWHDPIQCTLLKKWEKKCQDESETCHWLEVNTKNCPKCHTAIEKN</sequence>
<keyword evidence="15" id="KW-1185">Reference proteome</keyword>
<dbReference type="InterPro" id="IPR002867">
    <property type="entry name" value="IBR_dom"/>
</dbReference>
<dbReference type="FunFam" id="3.30.40.10:FF:000019">
    <property type="entry name" value="RBR-type E3 ubiquitin transferase"/>
    <property type="match status" value="1"/>
</dbReference>
<keyword evidence="6" id="KW-0677">Repeat</keyword>
<dbReference type="EMBL" id="CAJNOQ010014722">
    <property type="protein sequence ID" value="CAF1347202.1"/>
    <property type="molecule type" value="Genomic_DNA"/>
</dbReference>
<dbReference type="PANTHER" id="PTHR11685">
    <property type="entry name" value="RBR FAMILY RING FINGER AND IBR DOMAIN-CONTAINING"/>
    <property type="match status" value="1"/>
</dbReference>
<evidence type="ECO:0000313" key="13">
    <source>
        <dbReference type="EMBL" id="CAF1347202.1"/>
    </source>
</evidence>
<dbReference type="InterPro" id="IPR013083">
    <property type="entry name" value="Znf_RING/FYVE/PHD"/>
</dbReference>
<dbReference type="EC" id="2.3.2.31" evidence="3"/>
<keyword evidence="5" id="KW-0479">Metal-binding</keyword>
<keyword evidence="7 10" id="KW-0863">Zinc-finger</keyword>
<comment type="catalytic activity">
    <reaction evidence="1">
        <text>[E2 ubiquitin-conjugating enzyme]-S-ubiquitinyl-L-cysteine + [acceptor protein]-L-lysine = [E2 ubiquitin-conjugating enzyme]-L-cysteine + [acceptor protein]-N(6)-ubiquitinyl-L-lysine.</text>
        <dbReference type="EC" id="2.3.2.31"/>
    </reaction>
</comment>
<dbReference type="InterPro" id="IPR031127">
    <property type="entry name" value="E3_UB_ligase_RBR"/>
</dbReference>
<gene>
    <name evidence="13" type="ORF">GPM918_LOCUS30725</name>
    <name evidence="14" type="ORF">SRO942_LOCUS31350</name>
</gene>
<evidence type="ECO:0000259" key="12">
    <source>
        <dbReference type="PROSITE" id="PS51873"/>
    </source>
</evidence>
<proteinExistence type="inferred from homology"/>